<gene>
    <name evidence="2" type="ORF">HF521_014532</name>
</gene>
<feature type="compositionally biased region" description="Basic and acidic residues" evidence="1">
    <location>
        <begin position="41"/>
        <end position="54"/>
    </location>
</feature>
<evidence type="ECO:0000256" key="1">
    <source>
        <dbReference type="SAM" id="MobiDB-lite"/>
    </source>
</evidence>
<feature type="region of interest" description="Disordered" evidence="1">
    <location>
        <begin position="206"/>
        <end position="278"/>
    </location>
</feature>
<keyword evidence="3" id="KW-1185">Reference proteome</keyword>
<feature type="region of interest" description="Disordered" evidence="1">
    <location>
        <begin position="39"/>
        <end position="114"/>
    </location>
</feature>
<evidence type="ECO:0000313" key="2">
    <source>
        <dbReference type="EMBL" id="KAF7687304.1"/>
    </source>
</evidence>
<feature type="compositionally biased region" description="Acidic residues" evidence="1">
    <location>
        <begin position="103"/>
        <end position="113"/>
    </location>
</feature>
<protein>
    <submittedName>
        <fullName evidence="2">Uncharacterized protein</fullName>
    </submittedName>
</protein>
<name>A0A8T0A6L5_SILME</name>
<dbReference type="EMBL" id="JABFDY010000027">
    <property type="protein sequence ID" value="KAF7687304.1"/>
    <property type="molecule type" value="Genomic_DNA"/>
</dbReference>
<sequence>MKTPRRGCVFWRERESVFAPSFQIVSSVRVPQTHRSALCPLEKEGETNGIKSDKGQTSVSVSSRFYSTDWEQSEGEARERERGSEWEGKAQAGKQRDTRREEGEEGEVGEVGDMDTAAETPLYCDTHRALDLRSCHRECVVQALSLGAFSLSPDSLIRQKASVCRFPPPCRRLPAVIDGLRTKQFILRLNVWTDVWLKRLPKMMAEPSTPSPKTNPDGNPCHTCSSVKPPHTSSPPHGGNEGENDDLPSRPAFFSPPPLSPFFLGKGLSAKKQALQPG</sequence>
<feature type="compositionally biased region" description="Basic and acidic residues" evidence="1">
    <location>
        <begin position="75"/>
        <end position="102"/>
    </location>
</feature>
<proteinExistence type="predicted"/>
<reference evidence="2" key="1">
    <citation type="submission" date="2020-08" db="EMBL/GenBank/DDBJ databases">
        <title>Chromosome-level assembly of Southern catfish (Silurus meridionalis) provides insights into visual adaptation to the nocturnal and benthic lifestyles.</title>
        <authorList>
            <person name="Zhang Y."/>
            <person name="Wang D."/>
            <person name="Peng Z."/>
        </authorList>
    </citation>
    <scope>NUCLEOTIDE SEQUENCE</scope>
    <source>
        <strain evidence="2">SWU-2019-XX</strain>
        <tissue evidence="2">Muscle</tissue>
    </source>
</reference>
<organism evidence="2 3">
    <name type="scientific">Silurus meridionalis</name>
    <name type="common">Southern catfish</name>
    <name type="synonym">Silurus soldatovi meridionalis</name>
    <dbReference type="NCBI Taxonomy" id="175797"/>
    <lineage>
        <taxon>Eukaryota</taxon>
        <taxon>Metazoa</taxon>
        <taxon>Chordata</taxon>
        <taxon>Craniata</taxon>
        <taxon>Vertebrata</taxon>
        <taxon>Euteleostomi</taxon>
        <taxon>Actinopterygii</taxon>
        <taxon>Neopterygii</taxon>
        <taxon>Teleostei</taxon>
        <taxon>Ostariophysi</taxon>
        <taxon>Siluriformes</taxon>
        <taxon>Siluridae</taxon>
        <taxon>Silurus</taxon>
    </lineage>
</organism>
<dbReference type="Proteomes" id="UP000606274">
    <property type="component" value="Unassembled WGS sequence"/>
</dbReference>
<feature type="compositionally biased region" description="Polar residues" evidence="1">
    <location>
        <begin position="211"/>
        <end position="226"/>
    </location>
</feature>
<feature type="compositionally biased region" description="Polar residues" evidence="1">
    <location>
        <begin position="55"/>
        <end position="66"/>
    </location>
</feature>
<dbReference type="AlphaFoldDB" id="A0A8T0A6L5"/>
<comment type="caution">
    <text evidence="2">The sequence shown here is derived from an EMBL/GenBank/DDBJ whole genome shotgun (WGS) entry which is preliminary data.</text>
</comment>
<accession>A0A8T0A6L5</accession>
<evidence type="ECO:0000313" key="3">
    <source>
        <dbReference type="Proteomes" id="UP000606274"/>
    </source>
</evidence>